<proteinExistence type="predicted"/>
<dbReference type="SUPFAM" id="SSF50998">
    <property type="entry name" value="Quinoprotein alcohol dehydrogenase-like"/>
    <property type="match status" value="2"/>
</dbReference>
<dbReference type="Proteomes" id="UP000265926">
    <property type="component" value="Unassembled WGS sequence"/>
</dbReference>
<feature type="domain" description="Pyrrolo-quinoline quinone repeat" evidence="3">
    <location>
        <begin position="731"/>
        <end position="825"/>
    </location>
</feature>
<dbReference type="PANTHER" id="PTHR34512">
    <property type="entry name" value="CELL SURFACE PROTEIN"/>
    <property type="match status" value="1"/>
</dbReference>
<dbReference type="Gene3D" id="2.130.10.10">
    <property type="entry name" value="YVTN repeat-like/Quinoprotein amine dehydrogenase"/>
    <property type="match status" value="2"/>
</dbReference>
<dbReference type="OrthoDB" id="1776264at2"/>
<dbReference type="CDD" id="cd00838">
    <property type="entry name" value="MPP_superfamily"/>
    <property type="match status" value="1"/>
</dbReference>
<dbReference type="InterPro" id="IPR002372">
    <property type="entry name" value="PQQ_rpt_dom"/>
</dbReference>
<feature type="signal peptide" evidence="1">
    <location>
        <begin position="1"/>
        <end position="23"/>
    </location>
</feature>
<keyword evidence="5" id="KW-1185">Reference proteome</keyword>
<comment type="caution">
    <text evidence="4">The sequence shown here is derived from an EMBL/GenBank/DDBJ whole genome shotgun (WGS) entry which is preliminary data.</text>
</comment>
<evidence type="ECO:0000256" key="1">
    <source>
        <dbReference type="SAM" id="SignalP"/>
    </source>
</evidence>
<dbReference type="SMART" id="SM00564">
    <property type="entry name" value="PQQ"/>
    <property type="match status" value="7"/>
</dbReference>
<evidence type="ECO:0000313" key="5">
    <source>
        <dbReference type="Proteomes" id="UP000265926"/>
    </source>
</evidence>
<evidence type="ECO:0000313" key="4">
    <source>
        <dbReference type="EMBL" id="RIJ45763.1"/>
    </source>
</evidence>
<accession>A0A399SUT9</accession>
<dbReference type="InterPro" id="IPR011047">
    <property type="entry name" value="Quinoprotein_ADH-like_sf"/>
</dbReference>
<feature type="domain" description="Calcineurin-like phosphoesterase" evidence="2">
    <location>
        <begin position="115"/>
        <end position="288"/>
    </location>
</feature>
<dbReference type="SUPFAM" id="SSF56300">
    <property type="entry name" value="Metallo-dependent phosphatases"/>
    <property type="match status" value="1"/>
</dbReference>
<feature type="chain" id="PRO_5017414736" evidence="1">
    <location>
        <begin position="24"/>
        <end position="833"/>
    </location>
</feature>
<dbReference type="InterPro" id="IPR015943">
    <property type="entry name" value="WD40/YVTN_repeat-like_dom_sf"/>
</dbReference>
<evidence type="ECO:0000259" key="3">
    <source>
        <dbReference type="Pfam" id="PF13360"/>
    </source>
</evidence>
<sequence length="833" mass="93211">MKQLSIIILATISFFFCASVSKAQLHGHVFVDTNNNGQMDPDEHGAKDCVVSDGLNVEKTDKNGNFSLPGWSKQRFVTLYSGANFNCRESFLPISESRKEYVFALTPKERKKQLSFIQISDTETYEYRDWVDQLKQYAQVHQPDFVIHTGDICYQIGMAWHAENITTRKFGVPVYYCLGNHDLIKGDYGEQFFEQCFSPAWYAFEEANTLFVITPMMKGDYKPSFNREDIGTWLKNLMKTYPAEQPKIFFNHDLLTNGDEFDFKVNDDEVINLTEYNLKAWLYGHWHTNMAKEHGESGVMSYGTSTLAAGGIDHSPSGFRVIDVDEQGNTSSHFRWTNLNRKIEIINPQKNVAIQNAAGEIQLAANVYHTGAEVDSVRYAFYGDEGLNWNSALDQSKWQKMTQESDWTWGTTLTPKESDHYTLVVNAFLHSGEILNAKHSFSVVQSNEANINGQWFNLAGNAAHNPVVDEEHEVPYQLQWTSNIGSNIFMSSPVLFENMLVTASFDDGNAKACYLVGVDAVNGKKQWRYHTRNSVKNQVVVAQGIVIATDMQGITYAVDVSTGQLVWERDLHYNRLPGFVSGLVTDGKVVYTGFGKSLSALDVLSGDVLWTNDDWESGEGTTPVMTLADDVLITSSQWKAIYAHNLHTGKLLWKRSDADLRFRDGVLSYIDGSLWVTGKGPENAVPGILHQLDLKTGKTIQTYKTGLQQAGTSAPIILKDHFIIAGSHPGIAAVSRETGEQLWLFEVEPALLYTPSYYADRQQSIESTPLLIGDKLVFGAMDGRVYALDADSGKLLWKTKLGAPVVTSAAADGKRFYICDFAGNVYCFTSAKK</sequence>
<dbReference type="AlphaFoldDB" id="A0A399SUT9"/>
<dbReference type="InterPro" id="IPR029052">
    <property type="entry name" value="Metallo-depent_PP-like"/>
</dbReference>
<name>A0A399SUT9_9BACT</name>
<organism evidence="4 5">
    <name type="scientific">Maribellus luteus</name>
    <dbReference type="NCBI Taxonomy" id="2305463"/>
    <lineage>
        <taxon>Bacteria</taxon>
        <taxon>Pseudomonadati</taxon>
        <taxon>Bacteroidota</taxon>
        <taxon>Bacteroidia</taxon>
        <taxon>Marinilabiliales</taxon>
        <taxon>Prolixibacteraceae</taxon>
        <taxon>Maribellus</taxon>
    </lineage>
</organism>
<dbReference type="Gene3D" id="3.60.21.10">
    <property type="match status" value="1"/>
</dbReference>
<dbReference type="EMBL" id="QWGR01000020">
    <property type="protein sequence ID" value="RIJ45763.1"/>
    <property type="molecule type" value="Genomic_DNA"/>
</dbReference>
<keyword evidence="1" id="KW-0732">Signal</keyword>
<dbReference type="InterPro" id="IPR018391">
    <property type="entry name" value="PQQ_b-propeller_rpt"/>
</dbReference>
<gene>
    <name evidence="4" type="ORF">D1614_21750</name>
</gene>
<evidence type="ECO:0000259" key="2">
    <source>
        <dbReference type="Pfam" id="PF00149"/>
    </source>
</evidence>
<dbReference type="GO" id="GO:0016787">
    <property type="term" value="F:hydrolase activity"/>
    <property type="evidence" value="ECO:0007669"/>
    <property type="project" value="InterPro"/>
</dbReference>
<dbReference type="PANTHER" id="PTHR34512:SF30">
    <property type="entry name" value="OUTER MEMBRANE PROTEIN ASSEMBLY FACTOR BAMB"/>
    <property type="match status" value="1"/>
</dbReference>
<feature type="domain" description="Pyrrolo-quinoline quinone repeat" evidence="3">
    <location>
        <begin position="480"/>
        <end position="703"/>
    </location>
</feature>
<dbReference type="Pfam" id="PF00149">
    <property type="entry name" value="Metallophos"/>
    <property type="match status" value="1"/>
</dbReference>
<dbReference type="InterPro" id="IPR004843">
    <property type="entry name" value="Calcineurin-like_PHP"/>
</dbReference>
<dbReference type="Pfam" id="PF13360">
    <property type="entry name" value="PQQ_2"/>
    <property type="match status" value="2"/>
</dbReference>
<reference evidence="4 5" key="1">
    <citation type="submission" date="2018-08" db="EMBL/GenBank/DDBJ databases">
        <title>Pallidiluteibacterium maritimus gen. nov., sp. nov., isolated from coastal sediment.</title>
        <authorList>
            <person name="Zhou L.Y."/>
        </authorList>
    </citation>
    <scope>NUCLEOTIDE SEQUENCE [LARGE SCALE GENOMIC DNA]</scope>
    <source>
        <strain evidence="4 5">XSD2</strain>
    </source>
</reference>
<dbReference type="RefSeq" id="WP_119440109.1">
    <property type="nucleotide sequence ID" value="NZ_QWGR01000020.1"/>
</dbReference>
<protein>
    <submittedName>
        <fullName evidence="4">Uncharacterized protein</fullName>
    </submittedName>
</protein>